<protein>
    <submittedName>
        <fullName evidence="8">M48 family metalloprotease</fullName>
    </submittedName>
</protein>
<organism evidence="8 9">
    <name type="scientific">Pontibacter toksunensis</name>
    <dbReference type="NCBI Taxonomy" id="1332631"/>
    <lineage>
        <taxon>Bacteria</taxon>
        <taxon>Pseudomonadati</taxon>
        <taxon>Bacteroidota</taxon>
        <taxon>Cytophagia</taxon>
        <taxon>Cytophagales</taxon>
        <taxon>Hymenobacteraceae</taxon>
        <taxon>Pontibacter</taxon>
    </lineage>
</organism>
<evidence type="ECO:0000313" key="8">
    <source>
        <dbReference type="EMBL" id="MFD3001473.1"/>
    </source>
</evidence>
<dbReference type="PANTHER" id="PTHR22726">
    <property type="entry name" value="METALLOENDOPEPTIDASE OMA1"/>
    <property type="match status" value="1"/>
</dbReference>
<dbReference type="Proteomes" id="UP001597641">
    <property type="component" value="Unassembled WGS sequence"/>
</dbReference>
<comment type="cofactor">
    <cofactor evidence="1">
        <name>Zn(2+)</name>
        <dbReference type="ChEBI" id="CHEBI:29105"/>
    </cofactor>
</comment>
<accession>A0ABW6BZJ6</accession>
<proteinExistence type="predicted"/>
<dbReference type="PANTHER" id="PTHR22726:SF1">
    <property type="entry name" value="METALLOENDOPEPTIDASE OMA1, MITOCHONDRIAL"/>
    <property type="match status" value="1"/>
</dbReference>
<dbReference type="GO" id="GO:0008237">
    <property type="term" value="F:metallopeptidase activity"/>
    <property type="evidence" value="ECO:0007669"/>
    <property type="project" value="UniProtKB-KW"/>
</dbReference>
<keyword evidence="9" id="KW-1185">Reference proteome</keyword>
<feature type="domain" description="Peptidase M48" evidence="7">
    <location>
        <begin position="63"/>
        <end position="242"/>
    </location>
</feature>
<keyword evidence="6 8" id="KW-0482">Metalloprotease</keyword>
<keyword evidence="4" id="KW-0378">Hydrolase</keyword>
<evidence type="ECO:0000313" key="9">
    <source>
        <dbReference type="Proteomes" id="UP001597641"/>
    </source>
</evidence>
<dbReference type="EMBL" id="JBHUOX010000010">
    <property type="protein sequence ID" value="MFD3001473.1"/>
    <property type="molecule type" value="Genomic_DNA"/>
</dbReference>
<keyword evidence="5" id="KW-0862">Zinc</keyword>
<evidence type="ECO:0000256" key="2">
    <source>
        <dbReference type="ARBA" id="ARBA00022670"/>
    </source>
</evidence>
<evidence type="ECO:0000256" key="3">
    <source>
        <dbReference type="ARBA" id="ARBA00022723"/>
    </source>
</evidence>
<dbReference type="Pfam" id="PF01435">
    <property type="entry name" value="Peptidase_M48"/>
    <property type="match status" value="1"/>
</dbReference>
<comment type="caution">
    <text evidence="8">The sequence shown here is derived from an EMBL/GenBank/DDBJ whole genome shotgun (WGS) entry which is preliminary data.</text>
</comment>
<evidence type="ECO:0000259" key="7">
    <source>
        <dbReference type="Pfam" id="PF01435"/>
    </source>
</evidence>
<name>A0ABW6BZJ6_9BACT</name>
<evidence type="ECO:0000256" key="6">
    <source>
        <dbReference type="ARBA" id="ARBA00023049"/>
    </source>
</evidence>
<evidence type="ECO:0000256" key="4">
    <source>
        <dbReference type="ARBA" id="ARBA00022801"/>
    </source>
</evidence>
<dbReference type="InterPro" id="IPR051156">
    <property type="entry name" value="Mito/Outer_Membr_Metalloprot"/>
</dbReference>
<dbReference type="RefSeq" id="WP_377485609.1">
    <property type="nucleotide sequence ID" value="NZ_JBHUOX010000010.1"/>
</dbReference>
<evidence type="ECO:0000256" key="1">
    <source>
        <dbReference type="ARBA" id="ARBA00001947"/>
    </source>
</evidence>
<evidence type="ECO:0000256" key="5">
    <source>
        <dbReference type="ARBA" id="ARBA00022833"/>
    </source>
</evidence>
<dbReference type="Gene3D" id="3.30.2010.10">
    <property type="entry name" value="Metalloproteases ('zincins'), catalytic domain"/>
    <property type="match status" value="1"/>
</dbReference>
<dbReference type="InterPro" id="IPR001915">
    <property type="entry name" value="Peptidase_M48"/>
</dbReference>
<dbReference type="Gene3D" id="3.40.1000.10">
    <property type="entry name" value="Mog1/PsbP, alpha/beta/alpha sandwich"/>
    <property type="match status" value="1"/>
</dbReference>
<sequence length="487" mass="54511">MKKFTISCFTTAILLLFNSCVKNPVTGKRDVILISEEQEVAMGQQADPAIVAQFGLYENPELQRFIEQKGQAMAAISHRSNLNYSFKIVDSPVINAFAVPGGYVYFTRGIMAHFNNEAQFAGVLGHEIGHITARHSAQQQSKTVLAQGGLILGSILAPQVAQQLGNAASQSLGLLFLKFGRDDERESDRLGVEYSSKIGYDAEEMADFFITLQRTQEQNGAAIPSFLSTHPNPEDRYETVNKLAFEWKQKLNLTRAQVDRNSYLQLIDGLVYGEDPKQGFVENNTFYHPELKFRFPIPQQWQHMNSPQQFQMVAPDGKAMMLLTLAPGESLEGAAQQLLKNYGLQPLESKSVTVNGLPALAIVADQQAQQGQQQQQPVRTLIYLIKYGGNIYAMIGVTSPTTFDSYAPTFASTMQNFAPLTEPDKLNRQPTRIKIETVKETANLRQIFQRYQVPQERMEELAILNGLFLDDPVEKGTMIKLLTKYNK</sequence>
<keyword evidence="2" id="KW-0645">Protease</keyword>
<gene>
    <name evidence="8" type="ORF">ACFS7Z_13975</name>
</gene>
<keyword evidence="3" id="KW-0479">Metal-binding</keyword>
<reference evidence="9" key="1">
    <citation type="journal article" date="2019" name="Int. J. Syst. Evol. Microbiol.">
        <title>The Global Catalogue of Microorganisms (GCM) 10K type strain sequencing project: providing services to taxonomists for standard genome sequencing and annotation.</title>
        <authorList>
            <consortium name="The Broad Institute Genomics Platform"/>
            <consortium name="The Broad Institute Genome Sequencing Center for Infectious Disease"/>
            <person name="Wu L."/>
            <person name="Ma J."/>
        </authorList>
    </citation>
    <scope>NUCLEOTIDE SEQUENCE [LARGE SCALE GENOMIC DNA]</scope>
    <source>
        <strain evidence="9">KCTC 23984</strain>
    </source>
</reference>
<dbReference type="CDD" id="cd07333">
    <property type="entry name" value="M48C_bepA_like"/>
    <property type="match status" value="1"/>
</dbReference>